<dbReference type="AlphaFoldDB" id="A0A4P6JSU1"/>
<evidence type="ECO:0000313" key="3">
    <source>
        <dbReference type="Proteomes" id="UP000290365"/>
    </source>
</evidence>
<proteinExistence type="predicted"/>
<dbReference type="SUPFAM" id="SSF55781">
    <property type="entry name" value="GAF domain-like"/>
    <property type="match status" value="1"/>
</dbReference>
<dbReference type="Pfam" id="PF13185">
    <property type="entry name" value="GAF_2"/>
    <property type="match status" value="1"/>
</dbReference>
<accession>A0A4P6JSU1</accession>
<gene>
    <name evidence="2" type="ORF">EPA93_22585</name>
</gene>
<dbReference type="CDD" id="cd00093">
    <property type="entry name" value="HTH_XRE"/>
    <property type="match status" value="1"/>
</dbReference>
<sequence length="356" mass="40275">MEEAFQTWRELLGWVIRDSQKRQHLAEAIGVNPVTLTRWAVNKSNPRPDALRSLVAALPQYHEQLSRLIAEEYPYILTENLAESEGAMEVVPSSFYAQILNIHTTNPPVLRASSICLAILQQMLKQLDPQEEGIAIFIAVCVPPAQQGRKVRSLRKSWGRGNMSWHGQLEHWSQFFGAESQTGCSAVSGRPIVVMSHGEREQLFPAHLHPKLGSSVTWPILLSDSIAGCLCIISERPNCFSQSQLDVIQSYADLCALAFEPDEFYNLRQLELGIMPSYRAQQVYVASFQQHVQRRMLQAAQRGQFITRPQAELFVWQELEERLLQLSLEIGKQIPEGEIFPSNAWFGPDEKQNGAL</sequence>
<reference evidence="2 3" key="1">
    <citation type="submission" date="2019-01" db="EMBL/GenBank/DDBJ databases">
        <title>Ktedonosporobacter rubrisoli SCAWS-G2.</title>
        <authorList>
            <person name="Huang Y."/>
            <person name="Yan B."/>
        </authorList>
    </citation>
    <scope>NUCLEOTIDE SEQUENCE [LARGE SCALE GENOMIC DNA]</scope>
    <source>
        <strain evidence="2 3">SCAWS-G2</strain>
    </source>
</reference>
<name>A0A4P6JSU1_KTERU</name>
<dbReference type="KEGG" id="kbs:EPA93_22585"/>
<dbReference type="Gene3D" id="3.30.450.40">
    <property type="match status" value="1"/>
</dbReference>
<dbReference type="EMBL" id="CP035758">
    <property type="protein sequence ID" value="QBD78628.1"/>
    <property type="molecule type" value="Genomic_DNA"/>
</dbReference>
<dbReference type="Gene3D" id="1.10.260.40">
    <property type="entry name" value="lambda repressor-like DNA-binding domains"/>
    <property type="match status" value="1"/>
</dbReference>
<dbReference type="GO" id="GO:0003677">
    <property type="term" value="F:DNA binding"/>
    <property type="evidence" value="ECO:0007669"/>
    <property type="project" value="InterPro"/>
</dbReference>
<evidence type="ECO:0000259" key="1">
    <source>
        <dbReference type="Pfam" id="PF13185"/>
    </source>
</evidence>
<dbReference type="OrthoDB" id="145547at2"/>
<evidence type="ECO:0000313" key="2">
    <source>
        <dbReference type="EMBL" id="QBD78628.1"/>
    </source>
</evidence>
<dbReference type="InterPro" id="IPR001387">
    <property type="entry name" value="Cro/C1-type_HTH"/>
</dbReference>
<dbReference type="InterPro" id="IPR010982">
    <property type="entry name" value="Lambda_DNA-bd_dom_sf"/>
</dbReference>
<protein>
    <submittedName>
        <fullName evidence="2">GAF domain-containing protein</fullName>
    </submittedName>
</protein>
<keyword evidence="3" id="KW-1185">Reference proteome</keyword>
<dbReference type="InterPro" id="IPR003018">
    <property type="entry name" value="GAF"/>
</dbReference>
<organism evidence="2 3">
    <name type="scientific">Ktedonosporobacter rubrisoli</name>
    <dbReference type="NCBI Taxonomy" id="2509675"/>
    <lineage>
        <taxon>Bacteria</taxon>
        <taxon>Bacillati</taxon>
        <taxon>Chloroflexota</taxon>
        <taxon>Ktedonobacteria</taxon>
        <taxon>Ktedonobacterales</taxon>
        <taxon>Ktedonosporobacteraceae</taxon>
        <taxon>Ktedonosporobacter</taxon>
    </lineage>
</organism>
<feature type="domain" description="GAF" evidence="1">
    <location>
        <begin position="119"/>
        <end position="260"/>
    </location>
</feature>
<dbReference type="InterPro" id="IPR029016">
    <property type="entry name" value="GAF-like_dom_sf"/>
</dbReference>
<dbReference type="RefSeq" id="WP_129889681.1">
    <property type="nucleotide sequence ID" value="NZ_CP035758.1"/>
</dbReference>
<dbReference type="Proteomes" id="UP000290365">
    <property type="component" value="Chromosome"/>
</dbReference>